<keyword evidence="2" id="KW-0732">Signal</keyword>
<reference evidence="3 4" key="1">
    <citation type="submission" date="2019-12" db="EMBL/GenBank/DDBJ databases">
        <authorList>
            <person name="Li M."/>
        </authorList>
    </citation>
    <scope>NUCLEOTIDE SEQUENCE [LARGE SCALE GENOMIC DNA]</scope>
    <source>
        <strain evidence="3 4">GBMRC 2046</strain>
    </source>
</reference>
<feature type="region of interest" description="Disordered" evidence="1">
    <location>
        <begin position="295"/>
        <end position="370"/>
    </location>
</feature>
<feature type="chain" id="PRO_5031071960" evidence="2">
    <location>
        <begin position="23"/>
        <end position="370"/>
    </location>
</feature>
<gene>
    <name evidence="3" type="ORF">GR183_15350</name>
</gene>
<dbReference type="AlphaFoldDB" id="A0A7X3LWA8"/>
<protein>
    <submittedName>
        <fullName evidence="3">TAXI family TRAP transporter solute-binding subunit</fullName>
    </submittedName>
</protein>
<dbReference type="PANTHER" id="PTHR42941">
    <property type="entry name" value="SLL1037 PROTEIN"/>
    <property type="match status" value="1"/>
</dbReference>
<dbReference type="NCBIfam" id="TIGR02122">
    <property type="entry name" value="TRAP_TAXI"/>
    <property type="match status" value="1"/>
</dbReference>
<dbReference type="PANTHER" id="PTHR42941:SF1">
    <property type="entry name" value="SLL1037 PROTEIN"/>
    <property type="match status" value="1"/>
</dbReference>
<evidence type="ECO:0000256" key="1">
    <source>
        <dbReference type="SAM" id="MobiDB-lite"/>
    </source>
</evidence>
<evidence type="ECO:0000313" key="3">
    <source>
        <dbReference type="EMBL" id="MXN66290.1"/>
    </source>
</evidence>
<proteinExistence type="predicted"/>
<name>A0A7X3LWA8_9HYPH</name>
<dbReference type="CDD" id="cd13568">
    <property type="entry name" value="PBP2_TAXI_TRAP_like_3"/>
    <property type="match status" value="1"/>
</dbReference>
<dbReference type="Proteomes" id="UP000433101">
    <property type="component" value="Unassembled WGS sequence"/>
</dbReference>
<evidence type="ECO:0000256" key="2">
    <source>
        <dbReference type="SAM" id="SignalP"/>
    </source>
</evidence>
<feature type="compositionally biased region" description="Pro residues" evidence="1">
    <location>
        <begin position="320"/>
        <end position="330"/>
    </location>
</feature>
<keyword evidence="4" id="KW-1185">Reference proteome</keyword>
<dbReference type="Gene3D" id="3.40.190.10">
    <property type="entry name" value="Periplasmic binding protein-like II"/>
    <property type="match status" value="2"/>
</dbReference>
<dbReference type="Pfam" id="PF16868">
    <property type="entry name" value="NMT1_3"/>
    <property type="match status" value="1"/>
</dbReference>
<dbReference type="InterPro" id="IPR011852">
    <property type="entry name" value="TRAP_TAXI"/>
</dbReference>
<dbReference type="SUPFAM" id="SSF53850">
    <property type="entry name" value="Periplasmic binding protein-like II"/>
    <property type="match status" value="1"/>
</dbReference>
<accession>A0A7X3LWA8</accession>
<feature type="signal peptide" evidence="2">
    <location>
        <begin position="1"/>
        <end position="22"/>
    </location>
</feature>
<evidence type="ECO:0000313" key="4">
    <source>
        <dbReference type="Proteomes" id="UP000433101"/>
    </source>
</evidence>
<dbReference type="EMBL" id="WUMV01000007">
    <property type="protein sequence ID" value="MXN66290.1"/>
    <property type="molecule type" value="Genomic_DNA"/>
</dbReference>
<sequence>MNTLTRILAGAVVALGTQSAMAQETFITIGTGGQTGVYYVVGQSICKLVNRGSAEHNIKCTAPSTGGSIDNINAIKNGDRQMGVAQSDWQYHAYNGTSKFEGDKFDKLRAVFSVHGEPFTVVARADSGIETFDDLKGKRVNIGNPGSGQRGTMEVLMNAKGWTLDDFALASELKAAEQASALADNKIDAMIYTVGHPAGSIQEATTTTDAKLIPVTGPEVDKLVSENPYYAKATIPGGMYKGTDEDVETFGVKATFVSSEDVPEEVIYQVVKAVFDNFDRFKKLHPAFENLTEEEMITGGLPPPLHPGGERYKKEGGWPSPSPPPPPRPSWPGRREPLNSLKDCQARPNGRRRRGQVDERKGTSARPDFT</sequence>
<comment type="caution">
    <text evidence="3">The sequence shown here is derived from an EMBL/GenBank/DDBJ whole genome shotgun (WGS) entry which is preliminary data.</text>
</comment>
<organism evidence="3 4">
    <name type="scientific">Stappia sediminis</name>
    <dbReference type="NCBI Taxonomy" id="2692190"/>
    <lineage>
        <taxon>Bacteria</taxon>
        <taxon>Pseudomonadati</taxon>
        <taxon>Pseudomonadota</taxon>
        <taxon>Alphaproteobacteria</taxon>
        <taxon>Hyphomicrobiales</taxon>
        <taxon>Stappiaceae</taxon>
        <taxon>Stappia</taxon>
    </lineage>
</organism>